<organism evidence="1 2">
    <name type="scientific">Streptomyces yunnanensis</name>
    <dbReference type="NCBI Taxonomy" id="156453"/>
    <lineage>
        <taxon>Bacteria</taxon>
        <taxon>Bacillati</taxon>
        <taxon>Actinomycetota</taxon>
        <taxon>Actinomycetes</taxon>
        <taxon>Kitasatosporales</taxon>
        <taxon>Streptomycetaceae</taxon>
        <taxon>Streptomyces</taxon>
    </lineage>
</organism>
<proteinExistence type="predicted"/>
<protein>
    <submittedName>
        <fullName evidence="1">Uncharacterized protein</fullName>
    </submittedName>
</protein>
<gene>
    <name evidence="1" type="ORF">SAMN05216268_111149</name>
</gene>
<dbReference type="Proteomes" id="UP000184388">
    <property type="component" value="Unassembled WGS sequence"/>
</dbReference>
<comment type="caution">
    <text evidence="1">The sequence shown here is derived from an EMBL/GenBank/DDBJ whole genome shotgun (WGS) entry which is preliminary data.</text>
</comment>
<dbReference type="EMBL" id="FRBK01000011">
    <property type="protein sequence ID" value="SHM47864.1"/>
    <property type="molecule type" value="Genomic_DNA"/>
</dbReference>
<name>A0A9X8MZY5_9ACTN</name>
<evidence type="ECO:0000313" key="2">
    <source>
        <dbReference type="Proteomes" id="UP000184388"/>
    </source>
</evidence>
<dbReference type="AlphaFoldDB" id="A0A9X8MZY5"/>
<evidence type="ECO:0000313" key="1">
    <source>
        <dbReference type="EMBL" id="SHM47864.1"/>
    </source>
</evidence>
<accession>A0A9X8MZY5</accession>
<sequence length="53" mass="5544">MSVPLIASMCGDPFSDAPCALDGRRRMPAVRAEVDSCLGNGPLSQRTCHPAEG</sequence>
<reference evidence="2" key="1">
    <citation type="submission" date="2016-11" db="EMBL/GenBank/DDBJ databases">
        <authorList>
            <person name="Jaros S."/>
            <person name="Januszkiewicz K."/>
            <person name="Wedrychowicz H."/>
        </authorList>
    </citation>
    <scope>NUCLEOTIDE SEQUENCE [LARGE SCALE GENOMIC DNA]</scope>
    <source>
        <strain evidence="2">CGMCC 4.3555</strain>
    </source>
</reference>